<keyword evidence="1" id="KW-1133">Transmembrane helix</keyword>
<dbReference type="EMBL" id="CZBY01000010">
    <property type="protein sequence ID" value="CUQ86941.1"/>
    <property type="molecule type" value="Genomic_DNA"/>
</dbReference>
<keyword evidence="1" id="KW-0812">Transmembrane</keyword>
<proteinExistence type="predicted"/>
<name>A0A174ZSR4_9FIRM</name>
<evidence type="ECO:0000256" key="1">
    <source>
        <dbReference type="SAM" id="Phobius"/>
    </source>
</evidence>
<dbReference type="Proteomes" id="UP000095662">
    <property type="component" value="Unassembled WGS sequence"/>
</dbReference>
<evidence type="ECO:0000313" key="3">
    <source>
        <dbReference type="Proteomes" id="UP000095662"/>
    </source>
</evidence>
<protein>
    <submittedName>
        <fullName evidence="2">Uncharacterized protein</fullName>
    </submittedName>
</protein>
<sequence>MIIKIIVLMSLCAVIAFRKHFKKRALFVFVLIVAICANIFIPAYEFFVRSEPQNDRILDYISQINWHDSDLLKSKGFDCDGETGTYADDDKFSIHVADATSYDKAEIVSEYKNIHYEYFSYLSDTLLIPQLRKNYSVIVNDKVVEITYKDCLSKPGIMDKLEGIFGVAA</sequence>
<dbReference type="STRING" id="39492.ERS852540_01400"/>
<keyword evidence="1" id="KW-0472">Membrane</keyword>
<accession>A0A174ZSR4</accession>
<feature type="transmembrane region" description="Helical" evidence="1">
    <location>
        <begin position="26"/>
        <end position="47"/>
    </location>
</feature>
<reference evidence="2 3" key="1">
    <citation type="submission" date="2015-09" db="EMBL/GenBank/DDBJ databases">
        <authorList>
            <consortium name="Pathogen Informatics"/>
        </authorList>
    </citation>
    <scope>NUCLEOTIDE SEQUENCE [LARGE SCALE GENOMIC DNA]</scope>
    <source>
        <strain evidence="2 3">2789STDY5834928</strain>
    </source>
</reference>
<evidence type="ECO:0000313" key="2">
    <source>
        <dbReference type="EMBL" id="CUQ86941.1"/>
    </source>
</evidence>
<gene>
    <name evidence="2" type="ORF">ERS852540_01400</name>
</gene>
<organism evidence="2 3">
    <name type="scientific">[Eubacterium] siraeum</name>
    <dbReference type="NCBI Taxonomy" id="39492"/>
    <lineage>
        <taxon>Bacteria</taxon>
        <taxon>Bacillati</taxon>
        <taxon>Bacillota</taxon>
        <taxon>Clostridia</taxon>
        <taxon>Eubacteriales</taxon>
        <taxon>Oscillospiraceae</taxon>
        <taxon>Oscillospiraceae incertae sedis</taxon>
    </lineage>
</organism>
<dbReference type="AlphaFoldDB" id="A0A174ZSR4"/>